<dbReference type="SMART" id="SM00244">
    <property type="entry name" value="PHB"/>
    <property type="match status" value="1"/>
</dbReference>
<dbReference type="Gene3D" id="6.10.250.2090">
    <property type="match status" value="1"/>
</dbReference>
<accession>A0ABY4VIF8</accession>
<dbReference type="Proteomes" id="UP001055658">
    <property type="component" value="Chromosome"/>
</dbReference>
<dbReference type="PANTHER" id="PTHR10264:SF83">
    <property type="entry name" value="BLL5629 PROTEIN"/>
    <property type="match status" value="1"/>
</dbReference>
<organism evidence="4 5">
    <name type="scientific">Microbulbifer variabilis</name>
    <dbReference type="NCBI Taxonomy" id="266805"/>
    <lineage>
        <taxon>Bacteria</taxon>
        <taxon>Pseudomonadati</taxon>
        <taxon>Pseudomonadota</taxon>
        <taxon>Gammaproteobacteria</taxon>
        <taxon>Cellvibrionales</taxon>
        <taxon>Microbulbiferaceae</taxon>
        <taxon>Microbulbifer</taxon>
    </lineage>
</organism>
<dbReference type="InterPro" id="IPR043202">
    <property type="entry name" value="Band-7_stomatin-like"/>
</dbReference>
<dbReference type="PANTHER" id="PTHR10264">
    <property type="entry name" value="BAND 7 PROTEIN-RELATED"/>
    <property type="match status" value="1"/>
</dbReference>
<dbReference type="SUPFAM" id="SSF117892">
    <property type="entry name" value="Band 7/SPFH domain"/>
    <property type="match status" value="1"/>
</dbReference>
<dbReference type="EMBL" id="CP092418">
    <property type="protein sequence ID" value="USD21684.1"/>
    <property type="molecule type" value="Genomic_DNA"/>
</dbReference>
<dbReference type="InterPro" id="IPR036013">
    <property type="entry name" value="Band_7/SPFH_dom_sf"/>
</dbReference>
<evidence type="ECO:0000256" key="2">
    <source>
        <dbReference type="ARBA" id="ARBA00008164"/>
    </source>
</evidence>
<dbReference type="Gene3D" id="3.30.479.30">
    <property type="entry name" value="Band 7 domain"/>
    <property type="match status" value="1"/>
</dbReference>
<comment type="subcellular location">
    <subcellularLocation>
        <location evidence="1">Membrane</location>
        <topology evidence="1">Single-pass membrane protein</topology>
    </subcellularLocation>
</comment>
<protein>
    <submittedName>
        <fullName evidence="4">Slipin family protein</fullName>
    </submittedName>
</protein>
<proteinExistence type="inferred from homology"/>
<keyword evidence="5" id="KW-1185">Reference proteome</keyword>
<gene>
    <name evidence="4" type="ORF">MJO52_00655</name>
</gene>
<evidence type="ECO:0000313" key="5">
    <source>
        <dbReference type="Proteomes" id="UP001055658"/>
    </source>
</evidence>
<dbReference type="CDD" id="cd13438">
    <property type="entry name" value="SPFH_eoslipins_u2"/>
    <property type="match status" value="1"/>
</dbReference>
<dbReference type="RefSeq" id="WP_252084088.1">
    <property type="nucleotide sequence ID" value="NZ_CP092418.1"/>
</dbReference>
<sequence>MKSLFKIWKIVNVADNERALLFRRSRFERVLPPGRHRIWLLSGDVRVETYDITEVVFDAIKAKFLLNTYSEVLGEYLQSYELSDQQVGLFYRDGNLVDILPPGSYRAVWKGGETVRVGIVDISREYTIDDNVLGLLGRGACASQIRIAAQAVSYNEVPDEHVGLLVVNGKLEKALQPGRYGFWKYNRSIAVKLIDMRLQTIEVSGQEILTKDRVSLRINLSGSFKITDPQRVALKLSDYKNHIYRELQLSLREAVGTQTLDSLLADKDRLNIVIATAIHKKLAHYGIEIVSVGVKDIILPGDMKMILNQVVEAQKESEANLIKRREETQAMRSLHNTAKMMDNNPTLLRLKELESLEKVSTRIDKISVYGGLEGVLNDLVKLRPTA</sequence>
<evidence type="ECO:0000256" key="1">
    <source>
        <dbReference type="ARBA" id="ARBA00004167"/>
    </source>
</evidence>
<evidence type="ECO:0000259" key="3">
    <source>
        <dbReference type="SMART" id="SM00244"/>
    </source>
</evidence>
<dbReference type="InterPro" id="IPR001107">
    <property type="entry name" value="Band_7"/>
</dbReference>
<name>A0ABY4VIF8_9GAMM</name>
<comment type="similarity">
    <text evidence="2">Belongs to the band 7/mec-2 family.</text>
</comment>
<reference evidence="4" key="1">
    <citation type="submission" date="2022-02" db="EMBL/GenBank/DDBJ databases">
        <title>Coral-associated bacteria.</title>
        <authorList>
            <person name="Tang K."/>
            <person name="Wang X."/>
        </authorList>
    </citation>
    <scope>NUCLEOTIDE SEQUENCE</scope>
    <source>
        <strain evidence="4">SCSIO 43006</strain>
    </source>
</reference>
<feature type="domain" description="Band 7" evidence="3">
    <location>
        <begin position="152"/>
        <end position="311"/>
    </location>
</feature>
<evidence type="ECO:0000313" key="4">
    <source>
        <dbReference type="EMBL" id="USD21684.1"/>
    </source>
</evidence>
<dbReference type="Pfam" id="PF01145">
    <property type="entry name" value="Band_7"/>
    <property type="match status" value="1"/>
</dbReference>